<gene>
    <name evidence="3" type="ORF">GLP33_20590</name>
</gene>
<comment type="caution">
    <text evidence="3">The sequence shown here is derived from an EMBL/GenBank/DDBJ whole genome shotgun (WGS) entry which is preliminary data.</text>
</comment>
<accession>A0AAW5A4R2</accession>
<dbReference type="EMBL" id="WMCP01000043">
    <property type="protein sequence ID" value="MCF2304104.1"/>
    <property type="molecule type" value="Genomic_DNA"/>
</dbReference>
<proteinExistence type="inferred from homology"/>
<dbReference type="Proteomes" id="UP000813876">
    <property type="component" value="Unassembled WGS sequence"/>
</dbReference>
<evidence type="ECO:0000313" key="4">
    <source>
        <dbReference type="Proteomes" id="UP000813876"/>
    </source>
</evidence>
<dbReference type="RefSeq" id="WP_268830761.1">
    <property type="nucleotide sequence ID" value="NZ_WMCP01000043.1"/>
</dbReference>
<dbReference type="Pfam" id="PF01051">
    <property type="entry name" value="Rep3_N"/>
    <property type="match status" value="1"/>
</dbReference>
<protein>
    <submittedName>
        <fullName evidence="3">RepB family plasmid replication initiator protein</fullName>
    </submittedName>
</protein>
<comment type="similarity">
    <text evidence="1">Belongs to the initiator RepB protein family.</text>
</comment>
<name>A0AAW5A4R2_PHOPO</name>
<reference evidence="3" key="1">
    <citation type="submission" date="2019-11" db="EMBL/GenBank/DDBJ databases">
        <title>Comparative genomics of photobacteria reveal adaptation to distinct habitats.</title>
        <authorList>
            <person name="Fuertes-Perez S."/>
            <person name="Hilgarth M."/>
            <person name="Vogel R.F."/>
        </authorList>
    </citation>
    <scope>NUCLEOTIDE SEQUENCE</scope>
    <source>
        <strain evidence="3">TMW2.2145</strain>
    </source>
</reference>
<dbReference type="InterPro" id="IPR000525">
    <property type="entry name" value="Initiator_Rep_WH1"/>
</dbReference>
<dbReference type="SUPFAM" id="SSF46785">
    <property type="entry name" value="Winged helix' DNA-binding domain"/>
    <property type="match status" value="2"/>
</dbReference>
<sequence length="327" mass="37498">MKPTTITKSHPLITAKMSFTAKEQDLLNLILVSLKKEANAQKKTSKLKNLPVSDKNDGVHIDKLSLQYEYTRQELLDLLEVTPKRLTAYLDEATDELMEKVATVRNPNTGEYRKYKLVGFSSWEANVLTLSIDKEVAEVLLNYSAGFAVIDFKLMFALKNKNEKRILDLISRFKGKKNTFFKCRIKDLCEMLGVSYGDYANYNSFRIAVLSQPLARIIKASNGLWEYMPDCKTGIKIYKKGRATTENDFVELRVRYVKQIEEEKQHQVDIPEELLELSVVVAAWRKGTAPTQMQAMDILMEIDELEKSELLTKNDFKKLRKAVPPQG</sequence>
<dbReference type="InterPro" id="IPR036388">
    <property type="entry name" value="WH-like_DNA-bd_sf"/>
</dbReference>
<dbReference type="Gene3D" id="1.10.10.10">
    <property type="entry name" value="Winged helix-like DNA-binding domain superfamily/Winged helix DNA-binding domain"/>
    <property type="match status" value="2"/>
</dbReference>
<feature type="domain" description="Initiator Rep protein WH1" evidence="2">
    <location>
        <begin position="6"/>
        <end position="170"/>
    </location>
</feature>
<dbReference type="GO" id="GO:0006270">
    <property type="term" value="P:DNA replication initiation"/>
    <property type="evidence" value="ECO:0007669"/>
    <property type="project" value="InterPro"/>
</dbReference>
<organism evidence="3 4">
    <name type="scientific">Photobacterium phosphoreum</name>
    <dbReference type="NCBI Taxonomy" id="659"/>
    <lineage>
        <taxon>Bacteria</taxon>
        <taxon>Pseudomonadati</taxon>
        <taxon>Pseudomonadota</taxon>
        <taxon>Gammaproteobacteria</taxon>
        <taxon>Vibrionales</taxon>
        <taxon>Vibrionaceae</taxon>
        <taxon>Photobacterium</taxon>
    </lineage>
</organism>
<dbReference type="AlphaFoldDB" id="A0AAW5A4R2"/>
<evidence type="ECO:0000313" key="3">
    <source>
        <dbReference type="EMBL" id="MCF2304104.1"/>
    </source>
</evidence>
<dbReference type="InterPro" id="IPR036390">
    <property type="entry name" value="WH_DNA-bd_sf"/>
</dbReference>
<evidence type="ECO:0000256" key="1">
    <source>
        <dbReference type="ARBA" id="ARBA00038283"/>
    </source>
</evidence>
<dbReference type="GO" id="GO:0003887">
    <property type="term" value="F:DNA-directed DNA polymerase activity"/>
    <property type="evidence" value="ECO:0007669"/>
    <property type="project" value="InterPro"/>
</dbReference>
<evidence type="ECO:0000259" key="2">
    <source>
        <dbReference type="Pfam" id="PF01051"/>
    </source>
</evidence>